<dbReference type="Proteomes" id="UP001334248">
    <property type="component" value="Unassembled WGS sequence"/>
</dbReference>
<keyword evidence="3" id="KW-1185">Reference proteome</keyword>
<sequence length="569" mass="64326">MGMIPGVAAARRLKRPYTRKSTNNAPGIRPPTSPPQIPDLAFNIHGWGLQDGMTWRRTFEVINAYKATMVKGGFEAKIHELHEENQGMVYREDLRYTPRELDPNLASTDPSVAQYLVVGYTLQEEDPVFLSNKTFARYSENELVGETRPQPQNMIMWNHVRTPILVVTPIKENTGTSVRLFGLIMPRSGLCQPVLLTHERIFYRWEFRASAGARAAQRNKNWNQVVIDKARELTPPEALVPQTDGAFERPIKRRRSSTSVALVKQEEEDFLWPEITENDLEQSEVFELVLALEDMFEALADRYNTMTIPPQAPNVMTRLKILLTPESRGIINAIRTSRSSRINQEIQANLSRVSRGHKIPSAESAQGLMHFAYPGTTFGKSEADMVVNEIKELWPKMAHLPDNNSVLRIKEVMNEAGLAISLEAMKDFFATALPMVRLNPNMADDELQKRLHEVIQSAVYLNQPAPLEGQVDTNIGIDAIFLVTLLKEILVIQDWQSNGTKTMYMLGPAPPSFAGIEMEHYLDIRSVEAATEDLLTTIKYLIGSAKGKGCGVDDVLLWLERLRLRIRQV</sequence>
<proteinExistence type="predicted"/>
<evidence type="ECO:0000313" key="2">
    <source>
        <dbReference type="EMBL" id="KAK5937381.1"/>
    </source>
</evidence>
<organism evidence="2 3">
    <name type="scientific">Knufia obscura</name>
    <dbReference type="NCBI Taxonomy" id="1635080"/>
    <lineage>
        <taxon>Eukaryota</taxon>
        <taxon>Fungi</taxon>
        <taxon>Dikarya</taxon>
        <taxon>Ascomycota</taxon>
        <taxon>Pezizomycotina</taxon>
        <taxon>Eurotiomycetes</taxon>
        <taxon>Chaetothyriomycetidae</taxon>
        <taxon>Chaetothyriales</taxon>
        <taxon>Trichomeriaceae</taxon>
        <taxon>Knufia</taxon>
    </lineage>
</organism>
<reference evidence="2 3" key="1">
    <citation type="journal article" date="2023" name="Res Sq">
        <title>Genomic and morphological characterization of Knufia obscura isolated from the Mars 2020 spacecraft assembly facility.</title>
        <authorList>
            <person name="Chander A.M."/>
            <person name="Teixeira M.M."/>
            <person name="Singh N.K."/>
            <person name="Williams M.P."/>
            <person name="Parker C.W."/>
            <person name="Leo P."/>
            <person name="Stajich J.E."/>
            <person name="Torok T."/>
            <person name="Tighe S."/>
            <person name="Mason C.E."/>
            <person name="Venkateswaran K."/>
        </authorList>
    </citation>
    <scope>NUCLEOTIDE SEQUENCE [LARGE SCALE GENOMIC DNA]</scope>
    <source>
        <strain evidence="2 3">CCFEE 5817</strain>
    </source>
</reference>
<accession>A0ABR0R9S1</accession>
<name>A0ABR0R9S1_9EURO</name>
<evidence type="ECO:0000256" key="1">
    <source>
        <dbReference type="SAM" id="MobiDB-lite"/>
    </source>
</evidence>
<dbReference type="GeneID" id="90003837"/>
<dbReference type="RefSeq" id="XP_064725471.1">
    <property type="nucleotide sequence ID" value="XM_064878777.1"/>
</dbReference>
<feature type="region of interest" description="Disordered" evidence="1">
    <location>
        <begin position="12"/>
        <end position="34"/>
    </location>
</feature>
<dbReference type="EMBL" id="JAVHJV010000017">
    <property type="protein sequence ID" value="KAK5937381.1"/>
    <property type="molecule type" value="Genomic_DNA"/>
</dbReference>
<evidence type="ECO:0000313" key="3">
    <source>
        <dbReference type="Proteomes" id="UP001334248"/>
    </source>
</evidence>
<protein>
    <submittedName>
        <fullName evidence="2">Uncharacterized protein</fullName>
    </submittedName>
</protein>
<comment type="caution">
    <text evidence="2">The sequence shown here is derived from an EMBL/GenBank/DDBJ whole genome shotgun (WGS) entry which is preliminary data.</text>
</comment>
<gene>
    <name evidence="2" type="ORF">PMZ80_010388</name>
</gene>